<comment type="caution">
    <text evidence="1">The sequence shown here is derived from an EMBL/GenBank/DDBJ whole genome shotgun (WGS) entry which is preliminary data.</text>
</comment>
<dbReference type="AlphaFoldDB" id="A0A8J3CHT8"/>
<keyword evidence="2" id="KW-1185">Reference proteome</keyword>
<name>A0A8J3CHT8_9BURK</name>
<dbReference type="EMBL" id="BMZG01000006">
    <property type="protein sequence ID" value="GHA73496.1"/>
    <property type="molecule type" value="Genomic_DNA"/>
</dbReference>
<evidence type="ECO:0000313" key="2">
    <source>
        <dbReference type="Proteomes" id="UP000614287"/>
    </source>
</evidence>
<dbReference type="Proteomes" id="UP000614287">
    <property type="component" value="Unassembled WGS sequence"/>
</dbReference>
<sequence length="321" mass="36522">MKHTKLLFEHRLTVLGHQLTEAALQKSPAVWLHENGGRTSVFYLEGMCRMLGAAHNDERFAKLNDKFKRLEDALGAFDYYDAWLKEFNANPQISDDVGMLCDHERDLAELKLNGLLKQEGWLPNKGQRLLKIKKQLKKIDWQSDKDFVKHARQFYQKNIEKLTQQLGQPMTDIEAHVHELRRDVRWLSIYPQAFKGFFALETARVTAKKFDKYLSAEVVNSPFNQLTQVSDIEPLLFHQNHFVAMSWLIAALGLLKDQGLRLEELSYALQTVEGLTDEEADAKAQSILGSGQASQAQLLSAAQSVAKTFKADAILSGLLVR</sequence>
<dbReference type="RefSeq" id="WP_189493147.1">
    <property type="nucleotide sequence ID" value="NZ_BMZG01000006.1"/>
</dbReference>
<evidence type="ECO:0000313" key="1">
    <source>
        <dbReference type="EMBL" id="GHA73496.1"/>
    </source>
</evidence>
<reference evidence="1" key="1">
    <citation type="journal article" date="2014" name="Int. J. Syst. Evol. Microbiol.">
        <title>Complete genome sequence of Corynebacterium casei LMG S-19264T (=DSM 44701T), isolated from a smear-ripened cheese.</title>
        <authorList>
            <consortium name="US DOE Joint Genome Institute (JGI-PGF)"/>
            <person name="Walter F."/>
            <person name="Albersmeier A."/>
            <person name="Kalinowski J."/>
            <person name="Ruckert C."/>
        </authorList>
    </citation>
    <scope>NUCLEOTIDE SEQUENCE</scope>
    <source>
        <strain evidence="1">KCTC 32501</strain>
    </source>
</reference>
<reference evidence="1" key="2">
    <citation type="submission" date="2020-09" db="EMBL/GenBank/DDBJ databases">
        <authorList>
            <person name="Sun Q."/>
            <person name="Kim S."/>
        </authorList>
    </citation>
    <scope>NUCLEOTIDE SEQUENCE</scope>
    <source>
        <strain evidence="1">KCTC 32501</strain>
    </source>
</reference>
<accession>A0A8J3CHT8</accession>
<organism evidence="1 2">
    <name type="scientific">Formosimonas limnophila</name>
    <dbReference type="NCBI Taxonomy" id="1384487"/>
    <lineage>
        <taxon>Bacteria</taxon>
        <taxon>Pseudomonadati</taxon>
        <taxon>Pseudomonadota</taxon>
        <taxon>Betaproteobacteria</taxon>
        <taxon>Burkholderiales</taxon>
        <taxon>Burkholderiaceae</taxon>
        <taxon>Formosimonas</taxon>
    </lineage>
</organism>
<protein>
    <submittedName>
        <fullName evidence="1">Uncharacterized protein</fullName>
    </submittedName>
</protein>
<proteinExistence type="predicted"/>
<gene>
    <name evidence="1" type="ORF">GCM10009007_13120</name>
</gene>